<dbReference type="CDD" id="cd07185">
    <property type="entry name" value="OmpA_C-like"/>
    <property type="match status" value="1"/>
</dbReference>
<organism evidence="8 9">
    <name type="scientific">Nostocoides australiense Ben110</name>
    <dbReference type="NCBI Taxonomy" id="1193182"/>
    <lineage>
        <taxon>Bacteria</taxon>
        <taxon>Bacillati</taxon>
        <taxon>Actinomycetota</taxon>
        <taxon>Actinomycetes</taxon>
        <taxon>Micrococcales</taxon>
        <taxon>Intrasporangiaceae</taxon>
        <taxon>Nostocoides</taxon>
    </lineage>
</organism>
<comment type="caution">
    <text evidence="8">The sequence shown here is derived from an EMBL/GenBank/DDBJ whole genome shotgun (WGS) entry which is preliminary data.</text>
</comment>
<dbReference type="InterPro" id="IPR006664">
    <property type="entry name" value="OMP_bac"/>
</dbReference>
<dbReference type="SUPFAM" id="SSF103088">
    <property type="entry name" value="OmpA-like"/>
    <property type="match status" value="1"/>
</dbReference>
<dbReference type="PANTHER" id="PTHR30329:SF21">
    <property type="entry name" value="LIPOPROTEIN YIAD-RELATED"/>
    <property type="match status" value="1"/>
</dbReference>
<evidence type="ECO:0000256" key="2">
    <source>
        <dbReference type="ARBA" id="ARBA00023136"/>
    </source>
</evidence>
<comment type="subcellular location">
    <subcellularLocation>
        <location evidence="1">Cell outer membrane</location>
    </subcellularLocation>
</comment>
<evidence type="ECO:0000256" key="6">
    <source>
        <dbReference type="SAM" id="Phobius"/>
    </source>
</evidence>
<dbReference type="PROSITE" id="PS51123">
    <property type="entry name" value="OMPA_2"/>
    <property type="match status" value="1"/>
</dbReference>
<dbReference type="PANTHER" id="PTHR30329">
    <property type="entry name" value="STATOR ELEMENT OF FLAGELLAR MOTOR COMPLEX"/>
    <property type="match status" value="1"/>
</dbReference>
<dbReference type="EMBL" id="CAJA01000194">
    <property type="protein sequence ID" value="CCH73426.1"/>
    <property type="molecule type" value="Genomic_DNA"/>
</dbReference>
<feature type="transmembrane region" description="Helical" evidence="6">
    <location>
        <begin position="46"/>
        <end position="65"/>
    </location>
</feature>
<dbReference type="Proteomes" id="UP000035763">
    <property type="component" value="Unassembled WGS sequence"/>
</dbReference>
<dbReference type="Gene3D" id="3.30.1330.60">
    <property type="entry name" value="OmpA-like domain"/>
    <property type="match status" value="1"/>
</dbReference>
<evidence type="ECO:0000259" key="7">
    <source>
        <dbReference type="PROSITE" id="PS51123"/>
    </source>
</evidence>
<dbReference type="GO" id="GO:0009279">
    <property type="term" value="C:cell outer membrane"/>
    <property type="evidence" value="ECO:0007669"/>
    <property type="project" value="UniProtKB-SubCell"/>
</dbReference>
<dbReference type="OrthoDB" id="5166631at2"/>
<dbReference type="Pfam" id="PF00691">
    <property type="entry name" value="OmpA"/>
    <property type="match status" value="1"/>
</dbReference>
<keyword evidence="3" id="KW-0998">Cell outer membrane</keyword>
<dbReference type="InterPro" id="IPR036737">
    <property type="entry name" value="OmpA-like_sf"/>
</dbReference>
<evidence type="ECO:0000256" key="3">
    <source>
        <dbReference type="ARBA" id="ARBA00023237"/>
    </source>
</evidence>
<feature type="compositionally biased region" description="Low complexity" evidence="5">
    <location>
        <begin position="72"/>
        <end position="119"/>
    </location>
</feature>
<name>W6JXI7_9MICO</name>
<dbReference type="InterPro" id="IPR050330">
    <property type="entry name" value="Bact_OuterMem_StrucFunc"/>
</dbReference>
<keyword evidence="6" id="KW-0812">Transmembrane</keyword>
<feature type="domain" description="OmpA-like" evidence="7">
    <location>
        <begin position="133"/>
        <end position="240"/>
    </location>
</feature>
<evidence type="ECO:0000256" key="4">
    <source>
        <dbReference type="PROSITE-ProRule" id="PRU00473"/>
    </source>
</evidence>
<evidence type="ECO:0000256" key="1">
    <source>
        <dbReference type="ARBA" id="ARBA00004442"/>
    </source>
</evidence>
<dbReference type="PRINTS" id="PR01021">
    <property type="entry name" value="OMPADOMAIN"/>
</dbReference>
<evidence type="ECO:0000313" key="8">
    <source>
        <dbReference type="EMBL" id="CCH73426.1"/>
    </source>
</evidence>
<dbReference type="RefSeq" id="WP_048699021.1">
    <property type="nucleotide sequence ID" value="NZ_HG764815.1"/>
</dbReference>
<reference evidence="8 9" key="1">
    <citation type="journal article" date="2013" name="ISME J.">
        <title>A metabolic model for members of the genus Tetrasphaera involved in enhanced biological phosphorus removal.</title>
        <authorList>
            <person name="Kristiansen R."/>
            <person name="Nguyen H.T.T."/>
            <person name="Saunders A.M."/>
            <person name="Nielsen J.L."/>
            <person name="Wimmer R."/>
            <person name="Le V.Q."/>
            <person name="McIlroy S.J."/>
            <person name="Petrovski S."/>
            <person name="Seviour R.J."/>
            <person name="Calteau A."/>
            <person name="Nielsen K.L."/>
            <person name="Nielsen P.H."/>
        </authorList>
    </citation>
    <scope>NUCLEOTIDE SEQUENCE [LARGE SCALE GENOMIC DNA]</scope>
    <source>
        <strain evidence="8 9">Ben110</strain>
    </source>
</reference>
<feature type="region of interest" description="Disordered" evidence="5">
    <location>
        <begin position="1"/>
        <end position="21"/>
    </location>
</feature>
<proteinExistence type="predicted"/>
<protein>
    <recommendedName>
        <fullName evidence="7">OmpA-like domain-containing protein</fullName>
    </recommendedName>
</protein>
<sequence length="240" mass="24637">MAKDESDFRTDEDSGYAAGSGRVVGHERVVTWAEETRRYRRTPGGWWWLALIAIPLLLAALGTAFGDDEPNTRAAGSSTTSVTRSATASTSPAESTSPATSESSSGASTASESASSSTETSAAADCAGLKDEVGAKLADTNLSFPKSNAELSAGTVSALKDVAGMIARCPDAKVTVSGYTDASGSASENQRISQERADSVRQLLIDNGVAADQVAAVGRAAAEQIPGGIAANRRFEITVK</sequence>
<keyword evidence="6" id="KW-1133">Transmembrane helix</keyword>
<keyword evidence="2 4" id="KW-0472">Membrane</keyword>
<dbReference type="STRING" id="1193182.BN11_2730003"/>
<evidence type="ECO:0000256" key="5">
    <source>
        <dbReference type="SAM" id="MobiDB-lite"/>
    </source>
</evidence>
<keyword evidence="9" id="KW-1185">Reference proteome</keyword>
<dbReference type="AlphaFoldDB" id="W6JXI7"/>
<gene>
    <name evidence="8" type="ORF">BN11_2730003</name>
</gene>
<accession>W6JXI7</accession>
<evidence type="ECO:0000313" key="9">
    <source>
        <dbReference type="Proteomes" id="UP000035763"/>
    </source>
</evidence>
<dbReference type="InterPro" id="IPR006665">
    <property type="entry name" value="OmpA-like"/>
</dbReference>
<feature type="region of interest" description="Disordered" evidence="5">
    <location>
        <begin position="71"/>
        <end position="119"/>
    </location>
</feature>
<feature type="compositionally biased region" description="Basic and acidic residues" evidence="5">
    <location>
        <begin position="1"/>
        <end position="12"/>
    </location>
</feature>